<evidence type="ECO:0000313" key="2">
    <source>
        <dbReference type="Proteomes" id="UP000294796"/>
    </source>
</evidence>
<dbReference type="OrthoDB" id="9889700at2"/>
<sequence>MTDTDRKIEHAARAFTETGTALWIAMLAKLEATNPELAAKIAQCLDRGERMVIAIETDLHRPTIWWATINDQGQLRRIMTVADAGVPLQ</sequence>
<dbReference type="EMBL" id="SMTF01000008">
    <property type="protein sequence ID" value="TDK23436.1"/>
    <property type="molecule type" value="Genomic_DNA"/>
</dbReference>
<dbReference type="RefSeq" id="WP_133322125.1">
    <property type="nucleotide sequence ID" value="NZ_SMTF01000008.1"/>
</dbReference>
<dbReference type="AlphaFoldDB" id="A0A4R5TLL2"/>
<reference evidence="1 2" key="1">
    <citation type="submission" date="2019-03" db="EMBL/GenBank/DDBJ databases">
        <title>Luteimonas zhaokaii sp.nov., isolated from the rectal contents of Plateau pika in Yushu, Qinghai Province, China.</title>
        <authorList>
            <person name="Zhang G."/>
        </authorList>
    </citation>
    <scope>NUCLEOTIDE SEQUENCE [LARGE SCALE GENOMIC DNA]</scope>
    <source>
        <strain evidence="1 2">B9</strain>
    </source>
</reference>
<dbReference type="Proteomes" id="UP000294796">
    <property type="component" value="Unassembled WGS sequence"/>
</dbReference>
<gene>
    <name evidence="1" type="ORF">E2F46_10985</name>
</gene>
<comment type="caution">
    <text evidence="1">The sequence shown here is derived from an EMBL/GenBank/DDBJ whole genome shotgun (WGS) entry which is preliminary data.</text>
</comment>
<accession>A0A4R5TLL2</accession>
<evidence type="ECO:0000313" key="1">
    <source>
        <dbReference type="EMBL" id="TDK23436.1"/>
    </source>
</evidence>
<organism evidence="1 2">
    <name type="scientific">Luteimonas aestuarii</name>
    <dbReference type="NCBI Taxonomy" id="453837"/>
    <lineage>
        <taxon>Bacteria</taxon>
        <taxon>Pseudomonadati</taxon>
        <taxon>Pseudomonadota</taxon>
        <taxon>Gammaproteobacteria</taxon>
        <taxon>Lysobacterales</taxon>
        <taxon>Lysobacteraceae</taxon>
        <taxon>Luteimonas</taxon>
    </lineage>
</organism>
<proteinExistence type="predicted"/>
<keyword evidence="2" id="KW-1185">Reference proteome</keyword>
<protein>
    <submittedName>
        <fullName evidence="1">Uncharacterized protein</fullName>
    </submittedName>
</protein>
<name>A0A4R5TLL2_9GAMM</name>